<evidence type="ECO:0000313" key="22">
    <source>
        <dbReference type="EMBL" id="KAJ2907054.1"/>
    </source>
</evidence>
<keyword evidence="23" id="KW-1185">Reference proteome</keyword>
<dbReference type="PROSITE" id="PS51762">
    <property type="entry name" value="GH16_2"/>
    <property type="match status" value="1"/>
</dbReference>
<evidence type="ECO:0000256" key="4">
    <source>
        <dbReference type="ARBA" id="ARBA00022622"/>
    </source>
</evidence>
<evidence type="ECO:0000256" key="19">
    <source>
        <dbReference type="SAM" id="MobiDB-lite"/>
    </source>
</evidence>
<keyword evidence="13" id="KW-0326">Glycosidase</keyword>
<feature type="region of interest" description="Disordered" evidence="19">
    <location>
        <begin position="277"/>
        <end position="386"/>
    </location>
</feature>
<keyword evidence="8 17" id="KW-0378">Hydrolase</keyword>
<comment type="similarity">
    <text evidence="15">Belongs to the glycosyl hydrolase 16 family. CRH1 subfamily.</text>
</comment>
<comment type="subcellular location">
    <subcellularLocation>
        <location evidence="2">Cell envelope</location>
    </subcellularLocation>
    <subcellularLocation>
        <location evidence="3">Membrane</location>
        <topology evidence="3">Lipid-anchor</topology>
        <topology evidence="3">GPI-anchor</topology>
    </subcellularLocation>
</comment>
<accession>A0AAD5WY14</accession>
<proteinExistence type="inferred from homology"/>
<keyword evidence="5" id="KW-0328">Glycosyltransferase</keyword>
<keyword evidence="10" id="KW-1015">Disulfide bond</keyword>
<dbReference type="AlphaFoldDB" id="A0AAD5WY14"/>
<feature type="compositionally biased region" description="Polar residues" evidence="19">
    <location>
        <begin position="328"/>
        <end position="337"/>
    </location>
</feature>
<evidence type="ECO:0000256" key="15">
    <source>
        <dbReference type="ARBA" id="ARBA00038074"/>
    </source>
</evidence>
<dbReference type="PANTHER" id="PTHR10963:SF68">
    <property type="entry name" value="GLYCOSIDASE CRH1-RELATED"/>
    <property type="match status" value="1"/>
</dbReference>
<keyword evidence="9 17" id="KW-0472">Membrane</keyword>
<feature type="compositionally biased region" description="Low complexity" evidence="19">
    <location>
        <begin position="339"/>
        <end position="358"/>
    </location>
</feature>
<feature type="transmembrane region" description="Helical" evidence="20">
    <location>
        <begin position="397"/>
        <end position="416"/>
    </location>
</feature>
<name>A0AAD5WY14_9PEZI</name>
<dbReference type="GO" id="GO:0098552">
    <property type="term" value="C:side of membrane"/>
    <property type="evidence" value="ECO:0007669"/>
    <property type="project" value="UniProtKB-KW"/>
</dbReference>
<evidence type="ECO:0000256" key="8">
    <source>
        <dbReference type="ARBA" id="ARBA00022801"/>
    </source>
</evidence>
<evidence type="ECO:0000256" key="13">
    <source>
        <dbReference type="ARBA" id="ARBA00023295"/>
    </source>
</evidence>
<keyword evidence="20" id="KW-0812">Transmembrane</keyword>
<reference evidence="22" key="1">
    <citation type="submission" date="2022-07" db="EMBL/GenBank/DDBJ databases">
        <title>Draft genome sequence of Zalerion maritima ATCC 34329, a (micro)plastics degrading marine fungus.</title>
        <authorList>
            <person name="Paco A."/>
            <person name="Goncalves M.F.M."/>
            <person name="Rocha-Santos T.A.P."/>
            <person name="Alves A."/>
        </authorList>
    </citation>
    <scope>NUCLEOTIDE SEQUENCE</scope>
    <source>
        <strain evidence="22">ATCC 34329</strain>
    </source>
</reference>
<comment type="function">
    <text evidence="16">Dual chitinase/transglycosylase that plays a role in cell wall architecture. Chitinase and transglycosylase activities are coupled. Required for the polysaccharide cross-linking at the septa and the cell wall. More specifically, transfers chitin to 1,6-beta-glucan in the cell wall.</text>
</comment>
<feature type="compositionally biased region" description="Polar residues" evidence="19">
    <location>
        <begin position="368"/>
        <end position="378"/>
    </location>
</feature>
<feature type="domain" description="GH16" evidence="21">
    <location>
        <begin position="23"/>
        <end position="223"/>
    </location>
</feature>
<keyword evidence="20" id="KW-1133">Transmembrane helix</keyword>
<dbReference type="InterPro" id="IPR000757">
    <property type="entry name" value="Beta-glucanase-like"/>
</dbReference>
<dbReference type="GO" id="GO:0005975">
    <property type="term" value="P:carbohydrate metabolic process"/>
    <property type="evidence" value="ECO:0007669"/>
    <property type="project" value="InterPro"/>
</dbReference>
<evidence type="ECO:0000256" key="5">
    <source>
        <dbReference type="ARBA" id="ARBA00022676"/>
    </source>
</evidence>
<evidence type="ECO:0000256" key="10">
    <source>
        <dbReference type="ARBA" id="ARBA00023157"/>
    </source>
</evidence>
<keyword evidence="4" id="KW-0336">GPI-anchor</keyword>
<dbReference type="PIRSF" id="PIRSF037299">
    <property type="entry name" value="Glycosidase_CRH1_prd"/>
    <property type="match status" value="1"/>
</dbReference>
<comment type="catalytic activity">
    <reaction evidence="1">
        <text>Random endo-hydrolysis of N-acetyl-beta-D-glucosaminide (1-&gt;4)-beta-linkages in chitin and chitodextrins.</text>
        <dbReference type="EC" id="3.2.1.14"/>
    </reaction>
</comment>
<dbReference type="GO" id="GO:0031505">
    <property type="term" value="P:fungal-type cell wall organization"/>
    <property type="evidence" value="ECO:0007669"/>
    <property type="project" value="TreeGrafter"/>
</dbReference>
<feature type="active site" description="Proton donor" evidence="18">
    <location>
        <position position="111"/>
    </location>
</feature>
<evidence type="ECO:0000256" key="12">
    <source>
        <dbReference type="ARBA" id="ARBA00023288"/>
    </source>
</evidence>
<dbReference type="Proteomes" id="UP001201980">
    <property type="component" value="Unassembled WGS sequence"/>
</dbReference>
<dbReference type="PANTHER" id="PTHR10963">
    <property type="entry name" value="GLYCOSYL HYDROLASE-RELATED"/>
    <property type="match status" value="1"/>
</dbReference>
<dbReference type="Pfam" id="PF00722">
    <property type="entry name" value="Glyco_hydro_16"/>
    <property type="match status" value="1"/>
</dbReference>
<keyword evidence="12" id="KW-0449">Lipoprotein</keyword>
<dbReference type="GO" id="GO:0009277">
    <property type="term" value="C:fungal-type cell wall"/>
    <property type="evidence" value="ECO:0007669"/>
    <property type="project" value="TreeGrafter"/>
</dbReference>
<evidence type="ECO:0000259" key="21">
    <source>
        <dbReference type="PROSITE" id="PS51762"/>
    </source>
</evidence>
<evidence type="ECO:0000313" key="23">
    <source>
        <dbReference type="Proteomes" id="UP001201980"/>
    </source>
</evidence>
<dbReference type="InterPro" id="IPR013320">
    <property type="entry name" value="ConA-like_dom_sf"/>
</dbReference>
<keyword evidence="7" id="KW-0732">Signal</keyword>
<evidence type="ECO:0000256" key="11">
    <source>
        <dbReference type="ARBA" id="ARBA00023180"/>
    </source>
</evidence>
<dbReference type="EMBL" id="JAKWBI020000005">
    <property type="protein sequence ID" value="KAJ2907054.1"/>
    <property type="molecule type" value="Genomic_DNA"/>
</dbReference>
<evidence type="ECO:0000256" key="14">
    <source>
        <dbReference type="ARBA" id="ARBA00023316"/>
    </source>
</evidence>
<dbReference type="Gene3D" id="2.60.120.200">
    <property type="match status" value="1"/>
</dbReference>
<gene>
    <name evidence="22" type="ORF">MKZ38_008622</name>
</gene>
<organism evidence="22 23">
    <name type="scientific">Zalerion maritima</name>
    <dbReference type="NCBI Taxonomy" id="339359"/>
    <lineage>
        <taxon>Eukaryota</taxon>
        <taxon>Fungi</taxon>
        <taxon>Dikarya</taxon>
        <taxon>Ascomycota</taxon>
        <taxon>Pezizomycotina</taxon>
        <taxon>Sordariomycetes</taxon>
        <taxon>Lulworthiomycetidae</taxon>
        <taxon>Lulworthiales</taxon>
        <taxon>Lulworthiaceae</taxon>
        <taxon>Zalerion</taxon>
    </lineage>
</organism>
<evidence type="ECO:0000256" key="6">
    <source>
        <dbReference type="ARBA" id="ARBA00022679"/>
    </source>
</evidence>
<evidence type="ECO:0000256" key="18">
    <source>
        <dbReference type="PIRSR" id="PIRSR037299-1"/>
    </source>
</evidence>
<evidence type="ECO:0000256" key="2">
    <source>
        <dbReference type="ARBA" id="ARBA00004196"/>
    </source>
</evidence>
<dbReference type="InterPro" id="IPR017168">
    <property type="entry name" value="CHR-like"/>
</dbReference>
<evidence type="ECO:0000256" key="20">
    <source>
        <dbReference type="SAM" id="Phobius"/>
    </source>
</evidence>
<evidence type="ECO:0000256" key="9">
    <source>
        <dbReference type="ARBA" id="ARBA00023136"/>
    </source>
</evidence>
<dbReference type="CDD" id="cd02183">
    <property type="entry name" value="GH16_fungal_CRH1_transglycosylase"/>
    <property type="match status" value="1"/>
</dbReference>
<evidence type="ECO:0000256" key="1">
    <source>
        <dbReference type="ARBA" id="ARBA00000822"/>
    </source>
</evidence>
<evidence type="ECO:0000256" key="7">
    <source>
        <dbReference type="ARBA" id="ARBA00022729"/>
    </source>
</evidence>
<feature type="active site" description="Nucleophile" evidence="18">
    <location>
        <position position="107"/>
    </location>
</feature>
<evidence type="ECO:0000256" key="16">
    <source>
        <dbReference type="ARBA" id="ARBA00093308"/>
    </source>
</evidence>
<feature type="compositionally biased region" description="Low complexity" evidence="19">
    <location>
        <begin position="290"/>
        <end position="304"/>
    </location>
</feature>
<evidence type="ECO:0000256" key="3">
    <source>
        <dbReference type="ARBA" id="ARBA00004589"/>
    </source>
</evidence>
<dbReference type="GO" id="GO:0016757">
    <property type="term" value="F:glycosyltransferase activity"/>
    <property type="evidence" value="ECO:0007669"/>
    <property type="project" value="UniProtKB-KW"/>
</dbReference>
<protein>
    <recommendedName>
        <fullName evidence="17">Crh-like protein</fullName>
        <ecNumber evidence="17">3.2.-.-</ecNumber>
    </recommendedName>
</protein>
<keyword evidence="14" id="KW-0961">Cell wall biogenesis/degradation</keyword>
<sequence length="417" mass="43000">MDRLQPTDKLTGLFFLFFFPACPDDPALGKSIHVDFRNGEVNSFTSAGGTPTYDDNGVSFTVAQAGDSPQLISLFYLMFGRVEFKMKAAPGVGIVSSLVFQSDDLDEIDLEWLGADTSTVQTNYFGKGITGNYDRAEFNPTPDNQADFVTYTVDWTSERIVWSVEGTVVRTLTADEAGNEYPQSPMTVRFGSWSGGDPANRPGTIEWAGGETDYSQGPFSMIVSEISITDYSTGSAYRYTDNSGSWASIEAVDGEINGNLGGAGDLTTTATATAAQTGSPTIPAGGIDGGSTTSTPTGWPWESSATPSTGSAPDGWVYTDDGKIVPAGSTSCPSATGESVCSPSASGSAAGEGSSTLSTVTKAAEITSGATSTSNEEGSNGDAPLENTASSAKVASILAPVLGSVAGAILLMAGLLI</sequence>
<comment type="caution">
    <text evidence="22">The sequence shown here is derived from an EMBL/GenBank/DDBJ whole genome shotgun (WGS) entry which is preliminary data.</text>
</comment>
<evidence type="ECO:0000256" key="17">
    <source>
        <dbReference type="PIRNR" id="PIRNR037299"/>
    </source>
</evidence>
<dbReference type="GO" id="GO:0008843">
    <property type="term" value="F:endochitinase activity"/>
    <property type="evidence" value="ECO:0007669"/>
    <property type="project" value="UniProtKB-EC"/>
</dbReference>
<dbReference type="FunFam" id="2.60.120.200:FF:000152">
    <property type="entry name" value="Cell wall glucanase"/>
    <property type="match status" value="1"/>
</dbReference>
<dbReference type="SUPFAM" id="SSF49899">
    <property type="entry name" value="Concanavalin A-like lectins/glucanases"/>
    <property type="match status" value="1"/>
</dbReference>
<dbReference type="EC" id="3.2.-.-" evidence="17"/>
<dbReference type="InterPro" id="IPR050546">
    <property type="entry name" value="Glycosyl_Hydrlase_16"/>
</dbReference>
<keyword evidence="6" id="KW-0808">Transferase</keyword>
<keyword evidence="11" id="KW-0325">Glycoprotein</keyword>